<dbReference type="Proteomes" id="UP001226091">
    <property type="component" value="Chromosome"/>
</dbReference>
<gene>
    <name evidence="1" type="ORF">QLQ22_12950</name>
</gene>
<keyword evidence="2" id="KW-1185">Reference proteome</keyword>
<dbReference type="EMBL" id="CP126116">
    <property type="protein sequence ID" value="WHZ60248.1"/>
    <property type="molecule type" value="Genomic_DNA"/>
</dbReference>
<name>A0ACD4RIT7_9BACI</name>
<evidence type="ECO:0000313" key="2">
    <source>
        <dbReference type="Proteomes" id="UP001226091"/>
    </source>
</evidence>
<accession>A0ACD4RIT7</accession>
<protein>
    <submittedName>
        <fullName evidence="1">VanZ family protein</fullName>
    </submittedName>
</protein>
<reference evidence="2" key="1">
    <citation type="journal article" date="2025" name="Aquaculture">
        <title>Assessment of the bioflocculant production and safety properties of Metabacillus hrfriensis sp. nov. based on phenotypic and whole-genome sequencing analysis.</title>
        <authorList>
            <person name="Zhang R."/>
            <person name="Zhao Z."/>
            <person name="Luo L."/>
            <person name="Wang S."/>
            <person name="Guo K."/>
            <person name="Xu W."/>
        </authorList>
    </citation>
    <scope>NUCLEOTIDE SEQUENCE [LARGE SCALE GENOMIC DNA]</scope>
    <source>
        <strain evidence="2">CT-WN-B3</strain>
    </source>
</reference>
<proteinExistence type="predicted"/>
<organism evidence="1 2">
    <name type="scientific">Metabacillus hrfriensis</name>
    <dbReference type="NCBI Taxonomy" id="3048891"/>
    <lineage>
        <taxon>Bacteria</taxon>
        <taxon>Bacillati</taxon>
        <taxon>Bacillota</taxon>
        <taxon>Bacilli</taxon>
        <taxon>Bacillales</taxon>
        <taxon>Bacillaceae</taxon>
        <taxon>Metabacillus</taxon>
    </lineage>
</organism>
<evidence type="ECO:0000313" key="1">
    <source>
        <dbReference type="EMBL" id="WHZ60248.1"/>
    </source>
</evidence>
<sequence>MFIEVIQYSFPMGRSADIDDLLLNTFGALLGTITWKLFIFSNKTLNSKPTERNNVIF</sequence>